<dbReference type="InterPro" id="IPR050564">
    <property type="entry name" value="F420-G6PD/mer"/>
</dbReference>
<comment type="caution">
    <text evidence="3">The sequence shown here is derived from an EMBL/GenBank/DDBJ whole genome shotgun (WGS) entry which is preliminary data.</text>
</comment>
<dbReference type="EMBL" id="CCBB010000003">
    <property type="protein sequence ID" value="CDO11139.1"/>
    <property type="molecule type" value="Genomic_DNA"/>
</dbReference>
<evidence type="ECO:0000256" key="1">
    <source>
        <dbReference type="ARBA" id="ARBA00023002"/>
    </source>
</evidence>
<keyword evidence="4" id="KW-1185">Reference proteome</keyword>
<dbReference type="InterPro" id="IPR036661">
    <property type="entry name" value="Luciferase-like_sf"/>
</dbReference>
<organism evidence="3 4">
    <name type="scientific">Mycolicibacterium cosmeticum</name>
    <dbReference type="NCBI Taxonomy" id="258533"/>
    <lineage>
        <taxon>Bacteria</taxon>
        <taxon>Bacillati</taxon>
        <taxon>Actinomycetota</taxon>
        <taxon>Actinomycetes</taxon>
        <taxon>Mycobacteriales</taxon>
        <taxon>Mycobacteriaceae</taxon>
        <taxon>Mycolicibacterium</taxon>
    </lineage>
</organism>
<keyword evidence="3" id="KW-0503">Monooxygenase</keyword>
<evidence type="ECO:0000313" key="4">
    <source>
        <dbReference type="Proteomes" id="UP000028870"/>
    </source>
</evidence>
<dbReference type="OrthoDB" id="675245at2"/>
<dbReference type="PANTHER" id="PTHR43244:SF1">
    <property type="entry name" value="5,10-METHYLENETETRAHYDROMETHANOPTERIN REDUCTASE"/>
    <property type="match status" value="1"/>
</dbReference>
<dbReference type="eggNOG" id="COG2141">
    <property type="taxonomic scope" value="Bacteria"/>
</dbReference>
<dbReference type="InterPro" id="IPR011251">
    <property type="entry name" value="Luciferase-like_dom"/>
</dbReference>
<evidence type="ECO:0000259" key="2">
    <source>
        <dbReference type="Pfam" id="PF00296"/>
    </source>
</evidence>
<dbReference type="Proteomes" id="UP000028870">
    <property type="component" value="Unassembled WGS sequence"/>
</dbReference>
<reference evidence="3" key="2">
    <citation type="submission" date="2014-03" db="EMBL/GenBank/DDBJ databases">
        <authorList>
            <person name="Urmite Genomes"/>
        </authorList>
    </citation>
    <scope>NUCLEOTIDE SEQUENCE</scope>
    <source>
        <strain evidence="3">DSM 44829</strain>
    </source>
</reference>
<evidence type="ECO:0000313" key="3">
    <source>
        <dbReference type="EMBL" id="CDO11139.1"/>
    </source>
</evidence>
<keyword evidence="1" id="KW-0560">Oxidoreductase</keyword>
<dbReference type="GO" id="GO:0016705">
    <property type="term" value="F:oxidoreductase activity, acting on paired donors, with incorporation or reduction of molecular oxygen"/>
    <property type="evidence" value="ECO:0007669"/>
    <property type="project" value="InterPro"/>
</dbReference>
<dbReference type="Pfam" id="PF00296">
    <property type="entry name" value="Bac_luciferase"/>
    <property type="match status" value="1"/>
</dbReference>
<proteinExistence type="predicted"/>
<name>W9AZB3_MYCCO</name>
<dbReference type="AlphaFoldDB" id="W9AZB3"/>
<reference evidence="3" key="1">
    <citation type="submission" date="2014-03" db="EMBL/GenBank/DDBJ databases">
        <title>Draft Genome Sequence of Mycobacterium cosmeticum DSM 44829.</title>
        <authorList>
            <person name="Croce O."/>
            <person name="Robert C."/>
            <person name="Raoult D."/>
            <person name="Drancourt M."/>
        </authorList>
    </citation>
    <scope>NUCLEOTIDE SEQUENCE [LARGE SCALE GENOMIC DNA]</scope>
    <source>
        <strain evidence="3">DSM 44829</strain>
    </source>
</reference>
<accession>W9AZB3</accession>
<dbReference type="RefSeq" id="WP_036403536.1">
    <property type="nucleotide sequence ID" value="NZ_CCBB010000003.1"/>
</dbReference>
<gene>
    <name evidence="3" type="ORF">BN977_05980</name>
</gene>
<dbReference type="SUPFAM" id="SSF51679">
    <property type="entry name" value="Bacterial luciferase-like"/>
    <property type="match status" value="1"/>
</dbReference>
<dbReference type="GO" id="GO:0004497">
    <property type="term" value="F:monooxygenase activity"/>
    <property type="evidence" value="ECO:0007669"/>
    <property type="project" value="UniProtKB-KW"/>
</dbReference>
<dbReference type="PANTHER" id="PTHR43244">
    <property type="match status" value="1"/>
</dbReference>
<dbReference type="CDD" id="cd01097">
    <property type="entry name" value="Tetrahydromethanopterin_reductase"/>
    <property type="match status" value="1"/>
</dbReference>
<protein>
    <submittedName>
        <fullName evidence="3">Monooxygenase</fullName>
    </submittedName>
</protein>
<feature type="domain" description="Luciferase-like" evidence="2">
    <location>
        <begin position="16"/>
        <end position="228"/>
    </location>
</feature>
<dbReference type="STRING" id="258533.BN977_05980"/>
<sequence>MGSDAANIRLGIVYRPQIAPEHLAAAARAADRAGVDEMWLWEDCFLAGGISAAAIALSHSENLTVGVGVLPVPMRNVAATAMEVATLARAFPGRVRIGLGHGVQEWMGQIGARVDSPMTLLREYLTCLTALLRGERVTFHGRYVNLDEVALDWPPPPGTEVLAAAMGPKTLRLSGELAAGTVLSGGTTPDGVRAATAHIRAGGERRTEPAAHSVVTYVLCATGPTAQADLDAEIRLWELDPNQDVGLAGDADEVAAGIGRWVAAGVDTVVLQPGAEVDVQEFAGFVGRDVRAALAR</sequence>
<dbReference type="Gene3D" id="3.20.20.30">
    <property type="entry name" value="Luciferase-like domain"/>
    <property type="match status" value="1"/>
</dbReference>